<accession>X6M720</accession>
<keyword evidence="2" id="KW-0472">Membrane</keyword>
<feature type="compositionally biased region" description="Basic and acidic residues" evidence="1">
    <location>
        <begin position="181"/>
        <end position="195"/>
    </location>
</feature>
<dbReference type="EMBL" id="ASPP01024088">
    <property type="protein sequence ID" value="ETO09401.1"/>
    <property type="molecule type" value="Genomic_DNA"/>
</dbReference>
<evidence type="ECO:0000256" key="1">
    <source>
        <dbReference type="SAM" id="MobiDB-lite"/>
    </source>
</evidence>
<keyword evidence="2" id="KW-1133">Transmembrane helix</keyword>
<gene>
    <name evidence="3" type="ORF">RFI_27976</name>
</gene>
<organism evidence="3 4">
    <name type="scientific">Reticulomyxa filosa</name>
    <dbReference type="NCBI Taxonomy" id="46433"/>
    <lineage>
        <taxon>Eukaryota</taxon>
        <taxon>Sar</taxon>
        <taxon>Rhizaria</taxon>
        <taxon>Retaria</taxon>
        <taxon>Foraminifera</taxon>
        <taxon>Monothalamids</taxon>
        <taxon>Reticulomyxidae</taxon>
        <taxon>Reticulomyxa</taxon>
    </lineage>
</organism>
<evidence type="ECO:0000313" key="3">
    <source>
        <dbReference type="EMBL" id="ETO09401.1"/>
    </source>
</evidence>
<reference evidence="3 4" key="1">
    <citation type="journal article" date="2013" name="Curr. Biol.">
        <title>The Genome of the Foraminiferan Reticulomyxa filosa.</title>
        <authorList>
            <person name="Glockner G."/>
            <person name="Hulsmann N."/>
            <person name="Schleicher M."/>
            <person name="Noegel A.A."/>
            <person name="Eichinger L."/>
            <person name="Gallinger C."/>
            <person name="Pawlowski J."/>
            <person name="Sierra R."/>
            <person name="Euteneuer U."/>
            <person name="Pillet L."/>
            <person name="Moustafa A."/>
            <person name="Platzer M."/>
            <person name="Groth M."/>
            <person name="Szafranski K."/>
            <person name="Schliwa M."/>
        </authorList>
    </citation>
    <scope>NUCLEOTIDE SEQUENCE [LARGE SCALE GENOMIC DNA]</scope>
</reference>
<sequence>MQNNIHLETLFSNFLQALVKNWTTDLVYQKDVVVKNHVFLPERVFFDNFGKTFESETRRHDSVQPLVEAFLGLLSYPNKVKVLFFCFVPKRILKQKNTRICNAKCDLIGMERQLNDLWNVIDAIEDKYPQAPLFQRNIQDDNNPSHFQNKGNNEESIKKIKNVEKEDEDENENKHNNHLQQESEEHNSYVAPKGRDGVSKRTAQVCEPIIDFVVSRMLLRIISLIFFFFGIYFFFF</sequence>
<dbReference type="AlphaFoldDB" id="X6M720"/>
<feature type="region of interest" description="Disordered" evidence="1">
    <location>
        <begin position="163"/>
        <end position="195"/>
    </location>
</feature>
<evidence type="ECO:0000313" key="4">
    <source>
        <dbReference type="Proteomes" id="UP000023152"/>
    </source>
</evidence>
<keyword evidence="4" id="KW-1185">Reference proteome</keyword>
<dbReference type="Proteomes" id="UP000023152">
    <property type="component" value="Unassembled WGS sequence"/>
</dbReference>
<feature type="transmembrane region" description="Helical" evidence="2">
    <location>
        <begin position="217"/>
        <end position="235"/>
    </location>
</feature>
<name>X6M720_RETFI</name>
<evidence type="ECO:0000256" key="2">
    <source>
        <dbReference type="SAM" id="Phobius"/>
    </source>
</evidence>
<keyword evidence="2" id="KW-0812">Transmembrane</keyword>
<protein>
    <submittedName>
        <fullName evidence="3">Uncharacterized protein</fullName>
    </submittedName>
</protein>
<proteinExistence type="predicted"/>
<comment type="caution">
    <text evidence="3">The sequence shown here is derived from an EMBL/GenBank/DDBJ whole genome shotgun (WGS) entry which is preliminary data.</text>
</comment>